<dbReference type="EMBL" id="CP040079">
    <property type="protein sequence ID" value="QCP55086.1"/>
    <property type="molecule type" value="Genomic_DNA"/>
</dbReference>
<dbReference type="AlphaFoldDB" id="A0A4P8J2G7"/>
<feature type="signal peptide" evidence="1">
    <location>
        <begin position="1"/>
        <end position="18"/>
    </location>
</feature>
<dbReference type="InterPro" id="IPR016596">
    <property type="entry name" value="UCP012335"/>
</dbReference>
<evidence type="ECO:0000256" key="1">
    <source>
        <dbReference type="SAM" id="SignalP"/>
    </source>
</evidence>
<keyword evidence="4" id="KW-1185">Reference proteome</keyword>
<keyword evidence="1" id="KW-0732">Signal</keyword>
<dbReference type="RefSeq" id="WP_137337843.1">
    <property type="nucleotide sequence ID" value="NZ_CP040079.1"/>
</dbReference>
<dbReference type="OrthoDB" id="8775745at2"/>
<name>A0A4P8J2G7_9BURK</name>
<feature type="domain" description="DUF2846" evidence="2">
    <location>
        <begin position="40"/>
        <end position="117"/>
    </location>
</feature>
<proteinExistence type="predicted"/>
<dbReference type="InterPro" id="IPR022548">
    <property type="entry name" value="DUF2846"/>
</dbReference>
<evidence type="ECO:0000313" key="4">
    <source>
        <dbReference type="Proteomes" id="UP000298656"/>
    </source>
</evidence>
<feature type="chain" id="PRO_5020739103" evidence="1">
    <location>
        <begin position="19"/>
        <end position="158"/>
    </location>
</feature>
<dbReference type="PROSITE" id="PS51257">
    <property type="entry name" value="PROKAR_LIPOPROTEIN"/>
    <property type="match status" value="1"/>
</dbReference>
<sequence length="158" mass="16652">MIGKFRTLLLAGAVTFLAAGCASGPQYKEMAASIPTLTPDHGRIYFFRSSSLMGAAIQPQIKLNGVSVGQSKPGGFFYVDEPAGQYSVSTETETEKTVSFALDAGETKYVRTSVSFGLLVGRIIPSLEGSDAAMKEIEGLKYTTGDISTANTPASPLK</sequence>
<protein>
    <submittedName>
        <fullName evidence="3">DUF2846 domain-containing protein</fullName>
    </submittedName>
</protein>
<dbReference type="PIRSF" id="PIRSF012335">
    <property type="entry name" value="UCP012335"/>
    <property type="match status" value="1"/>
</dbReference>
<dbReference type="Proteomes" id="UP000298656">
    <property type="component" value="Chromosome 3"/>
</dbReference>
<evidence type="ECO:0000259" key="2">
    <source>
        <dbReference type="Pfam" id="PF11008"/>
    </source>
</evidence>
<dbReference type="KEGG" id="tvl:FAZ95_38780"/>
<organism evidence="3 4">
    <name type="scientific">Trinickia violacea</name>
    <dbReference type="NCBI Taxonomy" id="2571746"/>
    <lineage>
        <taxon>Bacteria</taxon>
        <taxon>Pseudomonadati</taxon>
        <taxon>Pseudomonadota</taxon>
        <taxon>Betaproteobacteria</taxon>
        <taxon>Burkholderiales</taxon>
        <taxon>Burkholderiaceae</taxon>
        <taxon>Trinickia</taxon>
    </lineage>
</organism>
<evidence type="ECO:0000313" key="3">
    <source>
        <dbReference type="EMBL" id="QCP55086.1"/>
    </source>
</evidence>
<dbReference type="Pfam" id="PF11008">
    <property type="entry name" value="DUF2846"/>
    <property type="match status" value="1"/>
</dbReference>
<gene>
    <name evidence="3" type="ORF">FAZ95_38780</name>
</gene>
<accession>A0A4P8J2G7</accession>
<reference evidence="3 4" key="1">
    <citation type="submission" date="2019-05" db="EMBL/GenBank/DDBJ databases">
        <title>Burkholderia sp. DHOD12, isolated from subtropical forest soil.</title>
        <authorList>
            <person name="Gao Z.-H."/>
            <person name="Qiu L.-H."/>
        </authorList>
    </citation>
    <scope>NUCLEOTIDE SEQUENCE [LARGE SCALE GENOMIC DNA]</scope>
    <source>
        <strain evidence="3 4">DHOD12</strain>
    </source>
</reference>